<gene>
    <name evidence="2" type="ORF">CFOL_v3_14575</name>
</gene>
<proteinExistence type="predicted"/>
<accession>A0A1Q3BSX9</accession>
<protein>
    <recommendedName>
        <fullName evidence="1">DUF7588 domain-containing protein</fullName>
    </recommendedName>
</protein>
<dbReference type="InterPro" id="IPR056010">
    <property type="entry name" value="DUF7588"/>
</dbReference>
<evidence type="ECO:0000313" key="2">
    <source>
        <dbReference type="EMBL" id="GAV71081.1"/>
    </source>
</evidence>
<dbReference type="EMBL" id="BDDD01000870">
    <property type="protein sequence ID" value="GAV71081.1"/>
    <property type="molecule type" value="Genomic_DNA"/>
</dbReference>
<feature type="domain" description="DUF7588" evidence="1">
    <location>
        <begin position="20"/>
        <end position="83"/>
    </location>
</feature>
<comment type="caution">
    <text evidence="2">The sequence shown here is derived from an EMBL/GenBank/DDBJ whole genome shotgun (WGS) entry which is preliminary data.</text>
</comment>
<dbReference type="InParanoid" id="A0A1Q3BSX9"/>
<organism evidence="2 3">
    <name type="scientific">Cephalotus follicularis</name>
    <name type="common">Albany pitcher plant</name>
    <dbReference type="NCBI Taxonomy" id="3775"/>
    <lineage>
        <taxon>Eukaryota</taxon>
        <taxon>Viridiplantae</taxon>
        <taxon>Streptophyta</taxon>
        <taxon>Embryophyta</taxon>
        <taxon>Tracheophyta</taxon>
        <taxon>Spermatophyta</taxon>
        <taxon>Magnoliopsida</taxon>
        <taxon>eudicotyledons</taxon>
        <taxon>Gunneridae</taxon>
        <taxon>Pentapetalae</taxon>
        <taxon>rosids</taxon>
        <taxon>fabids</taxon>
        <taxon>Oxalidales</taxon>
        <taxon>Cephalotaceae</taxon>
        <taxon>Cephalotus</taxon>
    </lineage>
</organism>
<name>A0A1Q3BSX9_CEPFO</name>
<evidence type="ECO:0000313" key="3">
    <source>
        <dbReference type="Proteomes" id="UP000187406"/>
    </source>
</evidence>
<reference evidence="3" key="1">
    <citation type="submission" date="2016-04" db="EMBL/GenBank/DDBJ databases">
        <title>Cephalotus genome sequencing.</title>
        <authorList>
            <person name="Fukushima K."/>
            <person name="Hasebe M."/>
            <person name="Fang X."/>
        </authorList>
    </citation>
    <scope>NUCLEOTIDE SEQUENCE [LARGE SCALE GENOMIC DNA]</scope>
    <source>
        <strain evidence="3">cv. St1</strain>
    </source>
</reference>
<keyword evidence="3" id="KW-1185">Reference proteome</keyword>
<dbReference type="Proteomes" id="UP000187406">
    <property type="component" value="Unassembled WGS sequence"/>
</dbReference>
<evidence type="ECO:0000259" key="1">
    <source>
        <dbReference type="Pfam" id="PF24496"/>
    </source>
</evidence>
<dbReference type="Pfam" id="PF24496">
    <property type="entry name" value="DUF7588"/>
    <property type="match status" value="1"/>
</dbReference>
<dbReference type="AlphaFoldDB" id="A0A1Q3BSX9"/>
<sequence>MKPPSQFMMIKVDNKFIINKEFLRKDFFHTINNQNRNHFFQKYSKTEQSNIRTAWYEHMTKIKAHIIFFDYLPIYINKQTNNKYVYIYMNQKSTITWITSYNKMIETIRLPSGNLHINIPNGKIQAAPFMLQAEHPNTPTTIVETNKIIEQNNYTNKHLKTIGFQISRIETMIQKTNDEYKTKPIFTPHTIPHTQIQQLQKQTLVEIKTPGINRSRHTIFIISHNSSKGSQKQNTNKCN</sequence>